<evidence type="ECO:0000256" key="1">
    <source>
        <dbReference type="SAM" id="MobiDB-lite"/>
    </source>
</evidence>
<feature type="compositionally biased region" description="Basic and acidic residues" evidence="1">
    <location>
        <begin position="218"/>
        <end position="238"/>
    </location>
</feature>
<dbReference type="AlphaFoldDB" id="A0A812BE66"/>
<feature type="compositionally biased region" description="Low complexity" evidence="1">
    <location>
        <begin position="239"/>
        <end position="255"/>
    </location>
</feature>
<feature type="region of interest" description="Disordered" evidence="1">
    <location>
        <begin position="96"/>
        <end position="279"/>
    </location>
</feature>
<sequence>MAEVTHEKEPLASTSTAPSAWVPERPEKGPDYYRSRREELKEFIAKDELVPMPSVMETVATRTISLLTVDIKTRKFIPVNREPMEEALKALNIGAKTCPTKKPAPSTKQAPVPTSEVPREESTKKASGSEWTEVVRRRAKVATSPLQKQQQQQQELPEKAAVSQQQEQNADTKKQQDKEGEKQQQERVAVKQHQQKSDGPSKGAAKQKQLKQQHQVQQRREQRQKLRDQQREQQHEQQRQPAQQELEQQQQQLAEKAVQPEQVDPVKTLPTLSLSLSLF</sequence>
<feature type="compositionally biased region" description="Low complexity" evidence="1">
    <location>
        <begin position="145"/>
        <end position="155"/>
    </location>
</feature>
<evidence type="ECO:0000313" key="3">
    <source>
        <dbReference type="Proteomes" id="UP000597762"/>
    </source>
</evidence>
<proteinExistence type="predicted"/>
<feature type="region of interest" description="Disordered" evidence="1">
    <location>
        <begin position="1"/>
        <end position="33"/>
    </location>
</feature>
<dbReference type="EMBL" id="CAHIKZ030000524">
    <property type="protein sequence ID" value="CAE1178303.1"/>
    <property type="molecule type" value="Genomic_DNA"/>
</dbReference>
<name>A0A812BE66_ACAPH</name>
<organism evidence="2 3">
    <name type="scientific">Acanthosepion pharaonis</name>
    <name type="common">Pharaoh cuttlefish</name>
    <name type="synonym">Sepia pharaonis</name>
    <dbReference type="NCBI Taxonomy" id="158019"/>
    <lineage>
        <taxon>Eukaryota</taxon>
        <taxon>Metazoa</taxon>
        <taxon>Spiralia</taxon>
        <taxon>Lophotrochozoa</taxon>
        <taxon>Mollusca</taxon>
        <taxon>Cephalopoda</taxon>
        <taxon>Coleoidea</taxon>
        <taxon>Decapodiformes</taxon>
        <taxon>Sepiida</taxon>
        <taxon>Sepiina</taxon>
        <taxon>Sepiidae</taxon>
        <taxon>Acanthosepion</taxon>
    </lineage>
</organism>
<gene>
    <name evidence="2" type="ORF">SPHA_15131</name>
</gene>
<protein>
    <submittedName>
        <fullName evidence="2">Uncharacterized protein</fullName>
    </submittedName>
</protein>
<accession>A0A812BE66</accession>
<comment type="caution">
    <text evidence="2">The sequence shown here is derived from an EMBL/GenBank/DDBJ whole genome shotgun (WGS) entry which is preliminary data.</text>
</comment>
<feature type="compositionally biased region" description="Basic and acidic residues" evidence="1">
    <location>
        <begin position="24"/>
        <end position="33"/>
    </location>
</feature>
<feature type="compositionally biased region" description="Basic and acidic residues" evidence="1">
    <location>
        <begin position="170"/>
        <end position="189"/>
    </location>
</feature>
<reference evidence="2" key="1">
    <citation type="submission" date="2021-01" db="EMBL/GenBank/DDBJ databases">
        <authorList>
            <person name="Li R."/>
            <person name="Bekaert M."/>
        </authorList>
    </citation>
    <scope>NUCLEOTIDE SEQUENCE</scope>
    <source>
        <strain evidence="2">Farmed</strain>
    </source>
</reference>
<dbReference type="Proteomes" id="UP000597762">
    <property type="component" value="Unassembled WGS sequence"/>
</dbReference>
<feature type="compositionally biased region" description="Low complexity" evidence="1">
    <location>
        <begin position="206"/>
        <end position="216"/>
    </location>
</feature>
<keyword evidence="3" id="KW-1185">Reference proteome</keyword>
<feature type="compositionally biased region" description="Basic and acidic residues" evidence="1">
    <location>
        <begin position="1"/>
        <end position="10"/>
    </location>
</feature>
<evidence type="ECO:0000313" key="2">
    <source>
        <dbReference type="EMBL" id="CAE1178303.1"/>
    </source>
</evidence>